<feature type="binding site" evidence="3">
    <location>
        <position position="201"/>
    </location>
    <ligand>
        <name>a divalent metal cation</name>
        <dbReference type="ChEBI" id="CHEBI:60240"/>
    </ligand>
</feature>
<feature type="binding site" evidence="3">
    <location>
        <position position="16"/>
    </location>
    <ligand>
        <name>a divalent metal cation</name>
        <dbReference type="ChEBI" id="CHEBI:60240"/>
    </ligand>
</feature>
<dbReference type="Pfam" id="PF08450">
    <property type="entry name" value="SGL"/>
    <property type="match status" value="1"/>
</dbReference>
<keyword evidence="6" id="KW-1185">Reference proteome</keyword>
<dbReference type="GO" id="GO:0019853">
    <property type="term" value="P:L-ascorbic acid biosynthetic process"/>
    <property type="evidence" value="ECO:0007669"/>
    <property type="project" value="TreeGrafter"/>
</dbReference>
<comment type="caution">
    <text evidence="5">The sequence shown here is derived from an EMBL/GenBank/DDBJ whole genome shotgun (WGS) entry which is preliminary data.</text>
</comment>
<dbReference type="PANTHER" id="PTHR10907">
    <property type="entry name" value="REGUCALCIN"/>
    <property type="match status" value="1"/>
</dbReference>
<feature type="binding site" evidence="3">
    <location>
        <position position="100"/>
    </location>
    <ligand>
        <name>substrate</name>
    </ligand>
</feature>
<organism evidence="5 6">
    <name type="scientific">Roseomonas indoligenes</name>
    <dbReference type="NCBI Taxonomy" id="2820811"/>
    <lineage>
        <taxon>Bacteria</taxon>
        <taxon>Pseudomonadati</taxon>
        <taxon>Pseudomonadota</taxon>
        <taxon>Alphaproteobacteria</taxon>
        <taxon>Acetobacterales</taxon>
        <taxon>Roseomonadaceae</taxon>
        <taxon>Roseomonas</taxon>
    </lineage>
</organism>
<keyword evidence="3" id="KW-0862">Zinc</keyword>
<evidence type="ECO:0000256" key="2">
    <source>
        <dbReference type="PIRSR" id="PIRSR605511-1"/>
    </source>
</evidence>
<name>A0A940MYY8_9PROT</name>
<proteinExistence type="inferred from homology"/>
<dbReference type="InterPro" id="IPR011042">
    <property type="entry name" value="6-blade_b-propeller_TolB-like"/>
</dbReference>
<reference evidence="5" key="1">
    <citation type="submission" date="2021-03" db="EMBL/GenBank/DDBJ databases">
        <authorList>
            <person name="So Y."/>
        </authorList>
    </citation>
    <scope>NUCLEOTIDE SEQUENCE</scope>
    <source>
        <strain evidence="5">SG15</strain>
    </source>
</reference>
<keyword evidence="3" id="KW-0479">Metal-binding</keyword>
<dbReference type="EMBL" id="JAGIZA010000007">
    <property type="protein sequence ID" value="MBP0493757.1"/>
    <property type="molecule type" value="Genomic_DNA"/>
</dbReference>
<evidence type="ECO:0000256" key="3">
    <source>
        <dbReference type="PIRSR" id="PIRSR605511-2"/>
    </source>
</evidence>
<feature type="active site" description="Proton donor/acceptor" evidence="2">
    <location>
        <position position="201"/>
    </location>
</feature>
<dbReference type="PRINTS" id="PR01790">
    <property type="entry name" value="SMP30FAMILY"/>
</dbReference>
<evidence type="ECO:0000256" key="1">
    <source>
        <dbReference type="ARBA" id="ARBA00008853"/>
    </source>
</evidence>
<gene>
    <name evidence="5" type="ORF">J5Y10_13300</name>
</gene>
<dbReference type="PANTHER" id="PTHR10907:SF47">
    <property type="entry name" value="REGUCALCIN"/>
    <property type="match status" value="1"/>
</dbReference>
<dbReference type="SUPFAM" id="SSF63829">
    <property type="entry name" value="Calcium-dependent phosphotriesterase"/>
    <property type="match status" value="1"/>
</dbReference>
<dbReference type="GO" id="GO:0005509">
    <property type="term" value="F:calcium ion binding"/>
    <property type="evidence" value="ECO:0007669"/>
    <property type="project" value="TreeGrafter"/>
</dbReference>
<evidence type="ECO:0000259" key="4">
    <source>
        <dbReference type="Pfam" id="PF08450"/>
    </source>
</evidence>
<feature type="binding site" evidence="3">
    <location>
        <position position="152"/>
    </location>
    <ligand>
        <name>a divalent metal cation</name>
        <dbReference type="ChEBI" id="CHEBI:60240"/>
    </ligand>
</feature>
<comment type="similarity">
    <text evidence="1">Belongs to the SMP-30/CGR1 family.</text>
</comment>
<dbReference type="Proteomes" id="UP000677537">
    <property type="component" value="Unassembled WGS sequence"/>
</dbReference>
<evidence type="ECO:0000313" key="6">
    <source>
        <dbReference type="Proteomes" id="UP000677537"/>
    </source>
</evidence>
<dbReference type="InterPro" id="IPR005511">
    <property type="entry name" value="SMP-30"/>
</dbReference>
<accession>A0A940MYY8</accession>
<sequence>MPDVTILPVDGALNGESPAWCARTRRLLWIDSREPALHRFDPATGQDERWAMPAWIGACAPTPRGALLPLRTGLHHLDLSTGALDFLAPAPCDARRFVLNDGRCDPAGRFLVGAMYEPLGPGEMSDAPKAAPLWRYTGGGWTALTDPVATSNGLAWSPDGRTMYHADTPARVIRAYDYDPATGDISNPRLFARVEEGEGPDGASVDRDGFYWSAIYGGGCLLRFDPAGKLERRVDLPVRWPTMPAFGSDDLGTIFVTSANKDLPPGERAGRPDGKLLAMSAPVPGLPTIEAGGF</sequence>
<dbReference type="RefSeq" id="WP_209374288.1">
    <property type="nucleotide sequence ID" value="NZ_JAGIZA010000007.1"/>
</dbReference>
<dbReference type="InterPro" id="IPR013658">
    <property type="entry name" value="SGL"/>
</dbReference>
<evidence type="ECO:0000313" key="5">
    <source>
        <dbReference type="EMBL" id="MBP0493757.1"/>
    </source>
</evidence>
<dbReference type="Gene3D" id="2.120.10.30">
    <property type="entry name" value="TolB, C-terminal domain"/>
    <property type="match status" value="1"/>
</dbReference>
<dbReference type="GO" id="GO:0004341">
    <property type="term" value="F:gluconolactonase activity"/>
    <property type="evidence" value="ECO:0007669"/>
    <property type="project" value="TreeGrafter"/>
</dbReference>
<comment type="cofactor">
    <cofactor evidence="3">
        <name>Zn(2+)</name>
        <dbReference type="ChEBI" id="CHEBI:29105"/>
    </cofactor>
    <text evidence="3">Binds 1 divalent metal cation per subunit.</text>
</comment>
<feature type="domain" description="SMP-30/Gluconolactonase/LRE-like region" evidence="4">
    <location>
        <begin position="15"/>
        <end position="260"/>
    </location>
</feature>
<dbReference type="AlphaFoldDB" id="A0A940MYY8"/>
<protein>
    <submittedName>
        <fullName evidence="5">SMP-30/gluconolactonase/LRE family protein</fullName>
    </submittedName>
</protein>